<dbReference type="Pfam" id="PF05199">
    <property type="entry name" value="GMC_oxred_C"/>
    <property type="match status" value="1"/>
</dbReference>
<evidence type="ECO:0000259" key="7">
    <source>
        <dbReference type="PROSITE" id="PS00623"/>
    </source>
</evidence>
<feature type="binding site" evidence="5">
    <location>
        <position position="220"/>
    </location>
    <ligand>
        <name>FAD</name>
        <dbReference type="ChEBI" id="CHEBI:57692"/>
    </ligand>
</feature>
<name>A0A3P3VRX8_9GAMM</name>
<dbReference type="AlphaFoldDB" id="A0A3P3VRX8"/>
<dbReference type="InterPro" id="IPR007867">
    <property type="entry name" value="GMC_OxRtase_C"/>
</dbReference>
<dbReference type="RefSeq" id="WP_125015629.1">
    <property type="nucleotide sequence ID" value="NZ_QWEZ01000001.1"/>
</dbReference>
<keyword evidence="4 5" id="KW-0274">FAD</keyword>
<evidence type="ECO:0000256" key="5">
    <source>
        <dbReference type="PIRSR" id="PIRSR000137-2"/>
    </source>
</evidence>
<dbReference type="PANTHER" id="PTHR11552">
    <property type="entry name" value="GLUCOSE-METHANOL-CHOLINE GMC OXIDOREDUCTASE"/>
    <property type="match status" value="1"/>
</dbReference>
<evidence type="ECO:0000256" key="2">
    <source>
        <dbReference type="ARBA" id="ARBA00010790"/>
    </source>
</evidence>
<reference evidence="9 10" key="1">
    <citation type="submission" date="2018-08" db="EMBL/GenBank/DDBJ databases">
        <authorList>
            <person name="Khan S.A."/>
        </authorList>
    </citation>
    <scope>NUCLEOTIDE SEQUENCE [LARGE SCALE GENOMIC DNA]</scope>
    <source>
        <strain evidence="9 10">GTF-13</strain>
    </source>
</reference>
<proteinExistence type="inferred from homology"/>
<dbReference type="PROSITE" id="PS00623">
    <property type="entry name" value="GMC_OXRED_1"/>
    <property type="match status" value="1"/>
</dbReference>
<reference evidence="9 10" key="2">
    <citation type="submission" date="2018-12" db="EMBL/GenBank/DDBJ databases">
        <title>Simiduia agarivorans gen. nov., sp. nov., a marine, agarolytic bacterium isolated from shallow coastal water from Keelung, Taiwan.</title>
        <authorList>
            <person name="Shieh W.Y."/>
        </authorList>
    </citation>
    <scope>NUCLEOTIDE SEQUENCE [LARGE SCALE GENOMIC DNA]</scope>
    <source>
        <strain evidence="9 10">GTF-13</strain>
    </source>
</reference>
<dbReference type="Gene3D" id="3.50.50.60">
    <property type="entry name" value="FAD/NAD(P)-binding domain"/>
    <property type="match status" value="1"/>
</dbReference>
<keyword evidence="3 6" id="KW-0285">Flavoprotein</keyword>
<evidence type="ECO:0000256" key="4">
    <source>
        <dbReference type="ARBA" id="ARBA00022827"/>
    </source>
</evidence>
<evidence type="ECO:0000259" key="8">
    <source>
        <dbReference type="PROSITE" id="PS00624"/>
    </source>
</evidence>
<dbReference type="PIRSF" id="PIRSF000137">
    <property type="entry name" value="Alcohol_oxidase"/>
    <property type="match status" value="1"/>
</dbReference>
<dbReference type="InterPro" id="IPR012132">
    <property type="entry name" value="GMC_OxRdtase"/>
</dbReference>
<protein>
    <submittedName>
        <fullName evidence="9">Choline dehydrogenase</fullName>
        <ecNumber evidence="9">1.1.99.1</ecNumber>
    </submittedName>
</protein>
<dbReference type="EC" id="1.1.99.1" evidence="9"/>
<evidence type="ECO:0000313" key="10">
    <source>
        <dbReference type="Proteomes" id="UP000280792"/>
    </source>
</evidence>
<dbReference type="GO" id="GO:0050660">
    <property type="term" value="F:flavin adenine dinucleotide binding"/>
    <property type="evidence" value="ECO:0007669"/>
    <property type="project" value="InterPro"/>
</dbReference>
<keyword evidence="10" id="KW-1185">Reference proteome</keyword>
<dbReference type="NCBIfam" id="NF002550">
    <property type="entry name" value="PRK02106.1"/>
    <property type="match status" value="1"/>
</dbReference>
<keyword evidence="9" id="KW-0560">Oxidoreductase</keyword>
<dbReference type="PANTHER" id="PTHR11552:SF147">
    <property type="entry name" value="CHOLINE DEHYDROGENASE, MITOCHONDRIAL"/>
    <property type="match status" value="1"/>
</dbReference>
<dbReference type="Pfam" id="PF00732">
    <property type="entry name" value="GMC_oxred_N"/>
    <property type="match status" value="1"/>
</dbReference>
<dbReference type="InterPro" id="IPR036188">
    <property type="entry name" value="FAD/NAD-bd_sf"/>
</dbReference>
<evidence type="ECO:0000256" key="6">
    <source>
        <dbReference type="RuleBase" id="RU003968"/>
    </source>
</evidence>
<dbReference type="Proteomes" id="UP000280792">
    <property type="component" value="Unassembled WGS sequence"/>
</dbReference>
<dbReference type="SUPFAM" id="SSF54373">
    <property type="entry name" value="FAD-linked reductases, C-terminal domain"/>
    <property type="match status" value="1"/>
</dbReference>
<dbReference type="InterPro" id="IPR000172">
    <property type="entry name" value="GMC_OxRdtase_N"/>
</dbReference>
<evidence type="ECO:0000256" key="3">
    <source>
        <dbReference type="ARBA" id="ARBA00022630"/>
    </source>
</evidence>
<comment type="cofactor">
    <cofactor evidence="1 5">
        <name>FAD</name>
        <dbReference type="ChEBI" id="CHEBI:57692"/>
    </cofactor>
</comment>
<comment type="similarity">
    <text evidence="2 6">Belongs to the GMC oxidoreductase family.</text>
</comment>
<accession>A0A3P3VRX8</accession>
<feature type="domain" description="Glucose-methanol-choline oxidoreductase N-terminal" evidence="8">
    <location>
        <begin position="255"/>
        <end position="269"/>
    </location>
</feature>
<dbReference type="GO" id="GO:0008812">
    <property type="term" value="F:choline dehydrogenase activity"/>
    <property type="evidence" value="ECO:0007669"/>
    <property type="project" value="UniProtKB-EC"/>
</dbReference>
<organism evidence="9 10">
    <name type="scientific">Aestuariirhabdus litorea</name>
    <dbReference type="NCBI Taxonomy" id="2528527"/>
    <lineage>
        <taxon>Bacteria</taxon>
        <taxon>Pseudomonadati</taxon>
        <taxon>Pseudomonadota</taxon>
        <taxon>Gammaproteobacteria</taxon>
        <taxon>Oceanospirillales</taxon>
        <taxon>Aestuariirhabdaceae</taxon>
        <taxon>Aestuariirhabdus</taxon>
    </lineage>
</organism>
<comment type="caution">
    <text evidence="9">The sequence shown here is derived from an EMBL/GenBank/DDBJ whole genome shotgun (WGS) entry which is preliminary data.</text>
</comment>
<gene>
    <name evidence="9" type="ORF">D0544_09095</name>
</gene>
<sequence>MNNSHFDYIIVGAGSAGSVLANRLSANPANRVCLLEAGPADDSVLVRCPMGVVALMQSKARNWLFNSVPQPSQHQREIFCPRGKTLGGSSAVNAMLYIRGHRSDYDHWAALGNEGWSFDEVLPYFKATQNQERGESEYHGVGGGLNVADSRSNHPIGPCFIEAGKQAGYPVTDDFNGAQQEGVGAYQATQINGERCSAARGFLHPVLERPNLTLFTEARVQRLLFEGKRASGIEVRIKGKLERLSASKEVILSGGSFNSPQLLMLSGIGPAEELARHQIEPVQVLPGVGQNLQEHVDIVSVVKSRHSGPFSLHPSSWWYASRELWRYITQRRGFFSTTFVESGGFIKSSPDKEVPDLQLQFIPMAMDDHGRNLSFLFVRGLSLHNCLLRPQSRGSVTLNSRDPEADPRIDLNMLSHPEDMSTMIRAVRISRELLRQPALKRWNDEEVFPRADQEGDEEIAEFLREKANHVYHPVGTCKMGQDEMAVVDSRLRVHGVTGLRVVDASIMPTLIGGNTNAPTIMIGAKAADMILADNARAAE</sequence>
<evidence type="ECO:0000313" key="9">
    <source>
        <dbReference type="EMBL" id="RRJ85204.1"/>
    </source>
</evidence>
<dbReference type="PROSITE" id="PS00624">
    <property type="entry name" value="GMC_OXRED_2"/>
    <property type="match status" value="1"/>
</dbReference>
<feature type="domain" description="Glucose-methanol-choline oxidoreductase N-terminal" evidence="7">
    <location>
        <begin position="83"/>
        <end position="106"/>
    </location>
</feature>
<dbReference type="Gene3D" id="3.30.560.10">
    <property type="entry name" value="Glucose Oxidase, domain 3"/>
    <property type="match status" value="1"/>
</dbReference>
<dbReference type="SUPFAM" id="SSF51905">
    <property type="entry name" value="FAD/NAD(P)-binding domain"/>
    <property type="match status" value="1"/>
</dbReference>
<dbReference type="EMBL" id="QWEZ01000001">
    <property type="protein sequence ID" value="RRJ85204.1"/>
    <property type="molecule type" value="Genomic_DNA"/>
</dbReference>
<evidence type="ECO:0000256" key="1">
    <source>
        <dbReference type="ARBA" id="ARBA00001974"/>
    </source>
</evidence>